<organism evidence="1 2">
    <name type="scientific">Pleuronectes platessa</name>
    <name type="common">European plaice</name>
    <dbReference type="NCBI Taxonomy" id="8262"/>
    <lineage>
        <taxon>Eukaryota</taxon>
        <taxon>Metazoa</taxon>
        <taxon>Chordata</taxon>
        <taxon>Craniata</taxon>
        <taxon>Vertebrata</taxon>
        <taxon>Euteleostomi</taxon>
        <taxon>Actinopterygii</taxon>
        <taxon>Neopterygii</taxon>
        <taxon>Teleostei</taxon>
        <taxon>Neoteleostei</taxon>
        <taxon>Acanthomorphata</taxon>
        <taxon>Carangaria</taxon>
        <taxon>Pleuronectiformes</taxon>
        <taxon>Pleuronectoidei</taxon>
        <taxon>Pleuronectidae</taxon>
        <taxon>Pleuronectes</taxon>
    </lineage>
</organism>
<reference evidence="1" key="1">
    <citation type="submission" date="2020-03" db="EMBL/GenBank/DDBJ databases">
        <authorList>
            <person name="Weist P."/>
        </authorList>
    </citation>
    <scope>NUCLEOTIDE SEQUENCE</scope>
</reference>
<dbReference type="Proteomes" id="UP001153269">
    <property type="component" value="Unassembled WGS sequence"/>
</dbReference>
<protein>
    <submittedName>
        <fullName evidence="1">Uncharacterized protein</fullName>
    </submittedName>
</protein>
<name>A0A9N7UU53_PLEPL</name>
<evidence type="ECO:0000313" key="1">
    <source>
        <dbReference type="EMBL" id="CAB1439355.1"/>
    </source>
</evidence>
<keyword evidence="2" id="KW-1185">Reference proteome</keyword>
<sequence>MCVHFTAFVATIGFNCCSRGLDKVLSGLLGRQAKLNTQDHMMTDELRDWLFKFSTELALDLSTCREAETLECLVTTNAVSSVGCPNLEIINNWQECQRNQKTGQATACSLWKNLATLTCGWEEWLSRLSKEGEWDPCLPAWFPLSSSGITELPEQTLPVPA</sequence>
<accession>A0A9N7UU53</accession>
<dbReference type="AlphaFoldDB" id="A0A9N7UU53"/>
<proteinExistence type="predicted"/>
<gene>
    <name evidence="1" type="ORF">PLEPLA_LOCUS27155</name>
</gene>
<evidence type="ECO:0000313" key="2">
    <source>
        <dbReference type="Proteomes" id="UP001153269"/>
    </source>
</evidence>
<comment type="caution">
    <text evidence="1">The sequence shown here is derived from an EMBL/GenBank/DDBJ whole genome shotgun (WGS) entry which is preliminary data.</text>
</comment>
<dbReference type="EMBL" id="CADEAL010002269">
    <property type="protein sequence ID" value="CAB1439355.1"/>
    <property type="molecule type" value="Genomic_DNA"/>
</dbReference>